<feature type="transmembrane region" description="Helical" evidence="1">
    <location>
        <begin position="69"/>
        <end position="90"/>
    </location>
</feature>
<keyword evidence="1" id="KW-1133">Transmembrane helix</keyword>
<keyword evidence="1" id="KW-0472">Membrane</keyword>
<keyword evidence="1" id="KW-0812">Transmembrane</keyword>
<proteinExistence type="predicted"/>
<keyword evidence="3" id="KW-1185">Reference proteome</keyword>
<dbReference type="OrthoDB" id="1929550at2"/>
<organism evidence="2 3">
    <name type="scientific">Paenibacillus antarcticus</name>
    <dbReference type="NCBI Taxonomy" id="253703"/>
    <lineage>
        <taxon>Bacteria</taxon>
        <taxon>Bacillati</taxon>
        <taxon>Bacillota</taxon>
        <taxon>Bacilli</taxon>
        <taxon>Bacillales</taxon>
        <taxon>Paenibacillaceae</taxon>
        <taxon>Paenibacillus</taxon>
    </lineage>
</organism>
<dbReference type="Proteomes" id="UP000077355">
    <property type="component" value="Unassembled WGS sequence"/>
</dbReference>
<dbReference type="EMBL" id="LVJI01000002">
    <property type="protein sequence ID" value="OAB47936.1"/>
    <property type="molecule type" value="Genomic_DNA"/>
</dbReference>
<reference evidence="2 3" key="1">
    <citation type="submission" date="2016-03" db="EMBL/GenBank/DDBJ databases">
        <title>Draft genome sequence of Paenibacillus antarcticus CECT 5836.</title>
        <authorList>
            <person name="Shin S.-K."/>
            <person name="Yi H."/>
        </authorList>
    </citation>
    <scope>NUCLEOTIDE SEQUENCE [LARGE SCALE GENOMIC DNA]</scope>
    <source>
        <strain evidence="2 3">CECT 5836</strain>
    </source>
</reference>
<evidence type="ECO:0000313" key="2">
    <source>
        <dbReference type="EMBL" id="OAB47936.1"/>
    </source>
</evidence>
<gene>
    <name evidence="2" type="ORF">PBAT_03420</name>
</gene>
<feature type="transmembrane region" description="Helical" evidence="1">
    <location>
        <begin position="16"/>
        <end position="36"/>
    </location>
</feature>
<evidence type="ECO:0000256" key="1">
    <source>
        <dbReference type="SAM" id="Phobius"/>
    </source>
</evidence>
<feature type="transmembrane region" description="Helical" evidence="1">
    <location>
        <begin position="43"/>
        <end position="63"/>
    </location>
</feature>
<sequence length="154" mass="18236">MNRQPKGFLWRIAHSWWILLPFTFYFNWIAFIYVGCRVQHKRWVMYGTLYAIPFSLVLVAIIFRIHSNILTYVWSYSLLIGAFTSMIHAFNIRKEFLARLEARHYGISYVDKPLILIHQNESNYGLNTEYPTVFQYDGPVPKTVITKGPLIRQS</sequence>
<evidence type="ECO:0000313" key="3">
    <source>
        <dbReference type="Proteomes" id="UP000077355"/>
    </source>
</evidence>
<name>A0A168QLS3_9BACL</name>
<dbReference type="AlphaFoldDB" id="A0A168QLS3"/>
<accession>A0A168QLS3</accession>
<dbReference type="RefSeq" id="WP_068646566.1">
    <property type="nucleotide sequence ID" value="NZ_CP043611.1"/>
</dbReference>
<protein>
    <submittedName>
        <fullName evidence="2">Uncharacterized protein</fullName>
    </submittedName>
</protein>
<comment type="caution">
    <text evidence="2">The sequence shown here is derived from an EMBL/GenBank/DDBJ whole genome shotgun (WGS) entry which is preliminary data.</text>
</comment>